<keyword evidence="5" id="KW-0472">Membrane</keyword>
<keyword evidence="10" id="KW-1185">Reference proteome</keyword>
<evidence type="ECO:0000259" key="8">
    <source>
        <dbReference type="Pfam" id="PF02608"/>
    </source>
</evidence>
<sequence length="369" mass="38364">MKRFFAVLLSLSMLFSLAACGGTKDLEAGGGAASGAASGSASTAAPDADAEYKVGVVFGPGGLGDNNFADMIYDGLCRARDELGVYFDYIEPASDGEIITALYEYAQDGSYDVVMLATSSAASSLEEVASEYPDQNFTIIDTTIDLPNMRSVAKIGAEQTFMAGVVAALLTQEEGFDGVNEDKKIAVVVGEDFPIPMAMAVGFQAGARWADPEVECFISVVGSFSDPGAAKEMSVALIKQGVDIIQNDAGGSGSGIFAAAEETGTLAIGVGANQNTMSKRIIGTSLFILYQYVYNECEALVNGEWTPGIVSPGLADGSLGFVTDDASIQIPQHILDKAEEARDWVVAGGIELPSKAEDVDAWAAENGLA</sequence>
<dbReference type="PANTHER" id="PTHR34296:SF2">
    <property type="entry name" value="ABC TRANSPORTER GUANOSINE-BINDING PROTEIN NUPN"/>
    <property type="match status" value="1"/>
</dbReference>
<dbReference type="PROSITE" id="PS51257">
    <property type="entry name" value="PROKAR_LIPOPROTEIN"/>
    <property type="match status" value="1"/>
</dbReference>
<evidence type="ECO:0000256" key="6">
    <source>
        <dbReference type="ARBA" id="ARBA00023288"/>
    </source>
</evidence>
<evidence type="ECO:0000256" key="7">
    <source>
        <dbReference type="SAM" id="SignalP"/>
    </source>
</evidence>
<comment type="caution">
    <text evidence="9">The sequence shown here is derived from an EMBL/GenBank/DDBJ whole genome shotgun (WGS) entry which is preliminary data.</text>
</comment>
<dbReference type="Pfam" id="PF02608">
    <property type="entry name" value="Bmp"/>
    <property type="match status" value="1"/>
</dbReference>
<dbReference type="InterPro" id="IPR050957">
    <property type="entry name" value="BMP_lipoprotein"/>
</dbReference>
<dbReference type="Gene3D" id="3.40.50.2300">
    <property type="match status" value="2"/>
</dbReference>
<comment type="similarity">
    <text evidence="2">Belongs to the BMP lipoprotein family.</text>
</comment>
<gene>
    <name evidence="9" type="ORF">H8S23_03220</name>
</gene>
<name>A0A923KXF4_9FIRM</name>
<dbReference type="RefSeq" id="WP_186886854.1">
    <property type="nucleotide sequence ID" value="NZ_JACONZ010000001.1"/>
</dbReference>
<dbReference type="EMBL" id="JACONZ010000001">
    <property type="protein sequence ID" value="MBC5580509.1"/>
    <property type="molecule type" value="Genomic_DNA"/>
</dbReference>
<evidence type="ECO:0000256" key="1">
    <source>
        <dbReference type="ARBA" id="ARBA00004193"/>
    </source>
</evidence>
<organism evidence="9 10">
    <name type="scientific">Anaerofilum hominis</name>
    <dbReference type="NCBI Taxonomy" id="2763016"/>
    <lineage>
        <taxon>Bacteria</taxon>
        <taxon>Bacillati</taxon>
        <taxon>Bacillota</taxon>
        <taxon>Clostridia</taxon>
        <taxon>Eubacteriales</taxon>
        <taxon>Oscillospiraceae</taxon>
        <taxon>Anaerofilum</taxon>
    </lineage>
</organism>
<keyword evidence="4 7" id="KW-0732">Signal</keyword>
<dbReference type="SUPFAM" id="SSF53822">
    <property type="entry name" value="Periplasmic binding protein-like I"/>
    <property type="match status" value="1"/>
</dbReference>
<comment type="subcellular location">
    <subcellularLocation>
        <location evidence="1">Cell membrane</location>
        <topology evidence="1">Lipid-anchor</topology>
    </subcellularLocation>
</comment>
<evidence type="ECO:0000256" key="5">
    <source>
        <dbReference type="ARBA" id="ARBA00023136"/>
    </source>
</evidence>
<evidence type="ECO:0000313" key="9">
    <source>
        <dbReference type="EMBL" id="MBC5580509.1"/>
    </source>
</evidence>
<evidence type="ECO:0000256" key="2">
    <source>
        <dbReference type="ARBA" id="ARBA00008610"/>
    </source>
</evidence>
<dbReference type="InterPro" id="IPR003760">
    <property type="entry name" value="PnrA-like"/>
</dbReference>
<dbReference type="AlphaFoldDB" id="A0A923KXF4"/>
<dbReference type="Proteomes" id="UP000659630">
    <property type="component" value="Unassembled WGS sequence"/>
</dbReference>
<dbReference type="GO" id="GO:0005886">
    <property type="term" value="C:plasma membrane"/>
    <property type="evidence" value="ECO:0007669"/>
    <property type="project" value="UniProtKB-SubCell"/>
</dbReference>
<keyword evidence="6" id="KW-0449">Lipoprotein</keyword>
<evidence type="ECO:0000313" key="10">
    <source>
        <dbReference type="Proteomes" id="UP000659630"/>
    </source>
</evidence>
<dbReference type="InterPro" id="IPR028082">
    <property type="entry name" value="Peripla_BP_I"/>
</dbReference>
<protein>
    <submittedName>
        <fullName evidence="9">BMP family ABC transporter substrate-binding protein</fullName>
    </submittedName>
</protein>
<evidence type="ECO:0000256" key="3">
    <source>
        <dbReference type="ARBA" id="ARBA00022475"/>
    </source>
</evidence>
<feature type="chain" id="PRO_5039065049" evidence="7">
    <location>
        <begin position="22"/>
        <end position="369"/>
    </location>
</feature>
<dbReference type="PANTHER" id="PTHR34296">
    <property type="entry name" value="TRANSCRIPTIONAL ACTIVATOR PROTEIN MED"/>
    <property type="match status" value="1"/>
</dbReference>
<evidence type="ECO:0000256" key="4">
    <source>
        <dbReference type="ARBA" id="ARBA00022729"/>
    </source>
</evidence>
<accession>A0A923KXF4</accession>
<feature type="signal peptide" evidence="7">
    <location>
        <begin position="1"/>
        <end position="21"/>
    </location>
</feature>
<feature type="domain" description="ABC transporter substrate-binding protein PnrA-like" evidence="8">
    <location>
        <begin position="54"/>
        <end position="324"/>
    </location>
</feature>
<keyword evidence="3" id="KW-1003">Cell membrane</keyword>
<reference evidence="9" key="1">
    <citation type="submission" date="2020-08" db="EMBL/GenBank/DDBJ databases">
        <title>Genome public.</title>
        <authorList>
            <person name="Liu C."/>
            <person name="Sun Q."/>
        </authorList>
    </citation>
    <scope>NUCLEOTIDE SEQUENCE</scope>
    <source>
        <strain evidence="9">BX8</strain>
    </source>
</reference>
<proteinExistence type="inferred from homology"/>